<dbReference type="InterPro" id="IPR003439">
    <property type="entry name" value="ABC_transporter-like_ATP-bd"/>
</dbReference>
<comment type="similarity">
    <text evidence="1">Belongs to the ABC transporter superfamily.</text>
</comment>
<dbReference type="EMBL" id="BMOF01000043">
    <property type="protein sequence ID" value="GGK04913.1"/>
    <property type="molecule type" value="Genomic_DNA"/>
</dbReference>
<proteinExistence type="inferred from homology"/>
<dbReference type="PROSITE" id="PS50893">
    <property type="entry name" value="ABC_TRANSPORTER_2"/>
    <property type="match status" value="1"/>
</dbReference>
<dbReference type="GO" id="GO:0016887">
    <property type="term" value="F:ATP hydrolysis activity"/>
    <property type="evidence" value="ECO:0007669"/>
    <property type="project" value="InterPro"/>
</dbReference>
<evidence type="ECO:0000256" key="2">
    <source>
        <dbReference type="ARBA" id="ARBA00022448"/>
    </source>
</evidence>
<protein>
    <submittedName>
        <fullName evidence="6">Zinc ABC transporter ATP-binding protein</fullName>
    </submittedName>
</protein>
<evidence type="ECO:0000256" key="1">
    <source>
        <dbReference type="ARBA" id="ARBA00005417"/>
    </source>
</evidence>
<dbReference type="InterPro" id="IPR017871">
    <property type="entry name" value="ABC_transporter-like_CS"/>
</dbReference>
<dbReference type="InterPro" id="IPR050153">
    <property type="entry name" value="Metal_Ion_Import_ABC"/>
</dbReference>
<accession>A0A8J3BHX8</accession>
<dbReference type="SMART" id="SM00382">
    <property type="entry name" value="AAA"/>
    <property type="match status" value="1"/>
</dbReference>
<keyword evidence="7" id="KW-1185">Reference proteome</keyword>
<dbReference type="PANTHER" id="PTHR42734">
    <property type="entry name" value="METAL TRANSPORT SYSTEM ATP-BINDING PROTEIN TM_0124-RELATED"/>
    <property type="match status" value="1"/>
</dbReference>
<feature type="domain" description="ABC transporter" evidence="5">
    <location>
        <begin position="1"/>
        <end position="237"/>
    </location>
</feature>
<dbReference type="FunFam" id="3.40.50.300:FF:000134">
    <property type="entry name" value="Iron-enterobactin ABC transporter ATP-binding protein"/>
    <property type="match status" value="1"/>
</dbReference>
<dbReference type="InterPro" id="IPR027417">
    <property type="entry name" value="P-loop_NTPase"/>
</dbReference>
<dbReference type="CDD" id="cd03235">
    <property type="entry name" value="ABC_Metallic_Cations"/>
    <property type="match status" value="1"/>
</dbReference>
<dbReference type="GO" id="GO:0005524">
    <property type="term" value="F:ATP binding"/>
    <property type="evidence" value="ECO:0007669"/>
    <property type="project" value="UniProtKB-KW"/>
</dbReference>
<keyword evidence="3" id="KW-0547">Nucleotide-binding</keyword>
<evidence type="ECO:0000313" key="7">
    <source>
        <dbReference type="Proteomes" id="UP000637720"/>
    </source>
</evidence>
<keyword evidence="2" id="KW-0813">Transport</keyword>
<reference evidence="6" key="1">
    <citation type="journal article" date="2014" name="Int. J. Syst. Evol. Microbiol.">
        <title>Complete genome sequence of Corynebacterium casei LMG S-19264T (=DSM 44701T), isolated from a smear-ripened cheese.</title>
        <authorList>
            <consortium name="US DOE Joint Genome Institute (JGI-PGF)"/>
            <person name="Walter F."/>
            <person name="Albersmeier A."/>
            <person name="Kalinowski J."/>
            <person name="Ruckert C."/>
        </authorList>
    </citation>
    <scope>NUCLEOTIDE SEQUENCE</scope>
    <source>
        <strain evidence="6">JCM 14719</strain>
    </source>
</reference>
<evidence type="ECO:0000313" key="6">
    <source>
        <dbReference type="EMBL" id="GGK04913.1"/>
    </source>
</evidence>
<dbReference type="AlphaFoldDB" id="A0A8J3BHX8"/>
<name>A0A8J3BHX8_9BACI</name>
<dbReference type="Pfam" id="PF00005">
    <property type="entry name" value="ABC_tran"/>
    <property type="match status" value="1"/>
</dbReference>
<organism evidence="6 7">
    <name type="scientific">Calditerricola satsumensis</name>
    <dbReference type="NCBI Taxonomy" id="373054"/>
    <lineage>
        <taxon>Bacteria</taxon>
        <taxon>Bacillati</taxon>
        <taxon>Bacillota</taxon>
        <taxon>Bacilli</taxon>
        <taxon>Bacillales</taxon>
        <taxon>Bacillaceae</taxon>
        <taxon>Calditerricola</taxon>
    </lineage>
</organism>
<evidence type="ECO:0000259" key="5">
    <source>
        <dbReference type="PROSITE" id="PS50893"/>
    </source>
</evidence>
<dbReference type="SUPFAM" id="SSF52540">
    <property type="entry name" value="P-loop containing nucleoside triphosphate hydrolases"/>
    <property type="match status" value="1"/>
</dbReference>
<sequence>MDVQNVSFSYGDRLVLEDVNLTVERGAFVGLVGPNGGGKSTLIKLILGLLKPDRGEIRLFGQPLERFRAWTKIGYVSQKANSFNSGFPATVFEVVAMGLFGKMGLFKWMGKREKEKVYQTLEWVGMAEYARQPIGKLSGGQQQRVFIARALVADPELLILDEPTVGVDEQSVAQFFALLASMRRELGLTLLLVSHDIGAITSMVDRVACLNKRLHFHGDSREFAAHRDEILHRLYGHEVRVLEHNHGRAQPTRS</sequence>
<reference evidence="6" key="2">
    <citation type="submission" date="2020-09" db="EMBL/GenBank/DDBJ databases">
        <authorList>
            <person name="Sun Q."/>
            <person name="Ohkuma M."/>
        </authorList>
    </citation>
    <scope>NUCLEOTIDE SEQUENCE</scope>
    <source>
        <strain evidence="6">JCM 14719</strain>
    </source>
</reference>
<dbReference type="Proteomes" id="UP000637720">
    <property type="component" value="Unassembled WGS sequence"/>
</dbReference>
<dbReference type="Gene3D" id="3.40.50.300">
    <property type="entry name" value="P-loop containing nucleotide triphosphate hydrolases"/>
    <property type="match status" value="1"/>
</dbReference>
<gene>
    <name evidence="6" type="ORF">GCM10007043_18720</name>
</gene>
<evidence type="ECO:0000256" key="4">
    <source>
        <dbReference type="ARBA" id="ARBA00022840"/>
    </source>
</evidence>
<evidence type="ECO:0000256" key="3">
    <source>
        <dbReference type="ARBA" id="ARBA00022741"/>
    </source>
</evidence>
<comment type="caution">
    <text evidence="6">The sequence shown here is derived from an EMBL/GenBank/DDBJ whole genome shotgun (WGS) entry which is preliminary data.</text>
</comment>
<dbReference type="PROSITE" id="PS00211">
    <property type="entry name" value="ABC_TRANSPORTER_1"/>
    <property type="match status" value="1"/>
</dbReference>
<keyword evidence="4 6" id="KW-0067">ATP-binding</keyword>
<dbReference type="PANTHER" id="PTHR42734:SF17">
    <property type="entry name" value="METAL TRANSPORT SYSTEM ATP-BINDING PROTEIN TM_0124-RELATED"/>
    <property type="match status" value="1"/>
</dbReference>
<dbReference type="InterPro" id="IPR003593">
    <property type="entry name" value="AAA+_ATPase"/>
</dbReference>